<dbReference type="EMBL" id="CP031357">
    <property type="protein sequence ID" value="AXK42734.1"/>
    <property type="molecule type" value="Genomic_DNA"/>
</dbReference>
<feature type="domain" description="TehB/YeaR-like" evidence="1">
    <location>
        <begin position="13"/>
        <end position="80"/>
    </location>
</feature>
<gene>
    <name evidence="2" type="ORF">DVR09_10695</name>
</gene>
<proteinExistence type="predicted"/>
<evidence type="ECO:0000313" key="2">
    <source>
        <dbReference type="EMBL" id="AXK42734.1"/>
    </source>
</evidence>
<dbReference type="Pfam" id="PF09313">
    <property type="entry name" value="TehB-like"/>
    <property type="match status" value="1"/>
</dbReference>
<evidence type="ECO:0000313" key="3">
    <source>
        <dbReference type="Proteomes" id="UP000254508"/>
    </source>
</evidence>
<keyword evidence="3" id="KW-1185">Reference proteome</keyword>
<organism evidence="2 3">
    <name type="scientific">Erythrobacter aureus</name>
    <dbReference type="NCBI Taxonomy" id="2182384"/>
    <lineage>
        <taxon>Bacteria</taxon>
        <taxon>Pseudomonadati</taxon>
        <taxon>Pseudomonadota</taxon>
        <taxon>Alphaproteobacteria</taxon>
        <taxon>Sphingomonadales</taxon>
        <taxon>Erythrobacteraceae</taxon>
        <taxon>Erythrobacter/Porphyrobacter group</taxon>
        <taxon>Erythrobacter</taxon>
    </lineage>
</organism>
<name>A0A345YFN2_9SPHN</name>
<dbReference type="KEGG" id="err:DVR09_10695"/>
<protein>
    <submittedName>
        <fullName evidence="2">DUF1971 domain-containing protein</fullName>
    </submittedName>
</protein>
<accession>A0A345YFN2</accession>
<reference evidence="3" key="1">
    <citation type="submission" date="2018-07" db="EMBL/GenBank/DDBJ databases">
        <title>Genome sequence of Erythrobacter strain YH-07, an antagonistic bacterium isolated from Yellow Sea.</title>
        <authorList>
            <person name="Tang T."/>
            <person name="Liu Q."/>
            <person name="Sun X."/>
        </authorList>
    </citation>
    <scope>NUCLEOTIDE SEQUENCE [LARGE SCALE GENOMIC DNA]</scope>
    <source>
        <strain evidence="3">YH-07</strain>
    </source>
</reference>
<sequence>MSEARLKTYRQIGPFDETSLPAGLLAEHRLKPGTWGRLEMIAGAVMLVWDDEAGGRERLSAGDIARIPPQRPHHLEPEGPFTLSIAFQRPA</sequence>
<dbReference type="Proteomes" id="UP000254508">
    <property type="component" value="Chromosome"/>
</dbReference>
<dbReference type="InterPro" id="IPR015392">
    <property type="entry name" value="TehB/YeaR-like_dom"/>
</dbReference>
<dbReference type="Gene3D" id="2.60.120.10">
    <property type="entry name" value="Jelly Rolls"/>
    <property type="match status" value="1"/>
</dbReference>
<dbReference type="InterPro" id="IPR014710">
    <property type="entry name" value="RmlC-like_jellyroll"/>
</dbReference>
<dbReference type="CDD" id="cd02208">
    <property type="entry name" value="cupin_RmlC-like"/>
    <property type="match status" value="1"/>
</dbReference>
<dbReference type="SUPFAM" id="SSF51197">
    <property type="entry name" value="Clavaminate synthase-like"/>
    <property type="match status" value="1"/>
</dbReference>
<dbReference type="AlphaFoldDB" id="A0A345YFN2"/>
<dbReference type="RefSeq" id="WP_115416915.1">
    <property type="nucleotide sequence ID" value="NZ_CP031357.1"/>
</dbReference>
<evidence type="ECO:0000259" key="1">
    <source>
        <dbReference type="Pfam" id="PF09313"/>
    </source>
</evidence>
<dbReference type="OrthoDB" id="7282222at2"/>